<evidence type="ECO:0000313" key="4">
    <source>
        <dbReference type="Proteomes" id="UP001210231"/>
    </source>
</evidence>
<reference evidence="3 4" key="1">
    <citation type="submission" date="2022-12" db="EMBL/GenBank/DDBJ databases">
        <title>Chitinophagaceae gen. sp. nov., a new member of the family Chitinophagaceae, isolated from soil in a chemical factory.</title>
        <authorList>
            <person name="Ke Z."/>
        </authorList>
    </citation>
    <scope>NUCLEOTIDE SEQUENCE [LARGE SCALE GENOMIC DNA]</scope>
    <source>
        <strain evidence="3 4">LY-5</strain>
    </source>
</reference>
<protein>
    <submittedName>
        <fullName evidence="3">Uncharacterized protein</fullName>
    </submittedName>
</protein>
<dbReference type="Proteomes" id="UP001210231">
    <property type="component" value="Unassembled WGS sequence"/>
</dbReference>
<comment type="caution">
    <text evidence="3">The sequence shown here is derived from an EMBL/GenBank/DDBJ whole genome shotgun (WGS) entry which is preliminary data.</text>
</comment>
<evidence type="ECO:0000313" key="3">
    <source>
        <dbReference type="EMBL" id="MDA3616844.1"/>
    </source>
</evidence>
<keyword evidence="2" id="KW-0732">Signal</keyword>
<proteinExistence type="predicted"/>
<organism evidence="3 4">
    <name type="scientific">Polluticaenibacter yanchengensis</name>
    <dbReference type="NCBI Taxonomy" id="3014562"/>
    <lineage>
        <taxon>Bacteria</taxon>
        <taxon>Pseudomonadati</taxon>
        <taxon>Bacteroidota</taxon>
        <taxon>Chitinophagia</taxon>
        <taxon>Chitinophagales</taxon>
        <taxon>Chitinophagaceae</taxon>
        <taxon>Polluticaenibacter</taxon>
    </lineage>
</organism>
<accession>A0ABT4UQD9</accession>
<feature type="coiled-coil region" evidence="1">
    <location>
        <begin position="63"/>
        <end position="97"/>
    </location>
</feature>
<evidence type="ECO:0000256" key="1">
    <source>
        <dbReference type="SAM" id="Coils"/>
    </source>
</evidence>
<name>A0ABT4UQD9_9BACT</name>
<feature type="chain" id="PRO_5047412299" evidence="2">
    <location>
        <begin position="22"/>
        <end position="116"/>
    </location>
</feature>
<sequence>MLKWLLLIINISSCLILNAQAQSSKKRVSGLTREFEYAQALKDSLKLTDLEKHKVYTVNVALYKQKIALREQYKNNMETLKRELRKVEKSRDSLYKTVLTREQFTKYKAIKEMVIN</sequence>
<gene>
    <name evidence="3" type="ORF">O3P16_18715</name>
</gene>
<dbReference type="RefSeq" id="WP_407033173.1">
    <property type="nucleotide sequence ID" value="NZ_JAQGEF010000051.1"/>
</dbReference>
<keyword evidence="1" id="KW-0175">Coiled coil</keyword>
<feature type="signal peptide" evidence="2">
    <location>
        <begin position="1"/>
        <end position="21"/>
    </location>
</feature>
<dbReference type="EMBL" id="JAQGEF010000051">
    <property type="protein sequence ID" value="MDA3616844.1"/>
    <property type="molecule type" value="Genomic_DNA"/>
</dbReference>
<evidence type="ECO:0000256" key="2">
    <source>
        <dbReference type="SAM" id="SignalP"/>
    </source>
</evidence>
<keyword evidence="4" id="KW-1185">Reference proteome</keyword>